<evidence type="ECO:0000313" key="2">
    <source>
        <dbReference type="Proteomes" id="UP000277204"/>
    </source>
</evidence>
<reference evidence="1 2" key="1">
    <citation type="submission" date="2018-11" db="EMBL/GenBank/DDBJ databases">
        <authorList>
            <consortium name="Pathogen Informatics"/>
        </authorList>
    </citation>
    <scope>NUCLEOTIDE SEQUENCE [LARGE SCALE GENOMIC DNA]</scope>
    <source>
        <strain evidence="1 2">Zambia</strain>
    </source>
</reference>
<sequence>MKQVVQKKTTLGNDFYFDDLNVYDQHHLFLFHHHRHQQYQLEVVVFAIWIMVKRVEQDFEDWYFFRFPLRKYRCFLF</sequence>
<organism evidence="1 2">
    <name type="scientific">Schistosoma margrebowiei</name>
    <dbReference type="NCBI Taxonomy" id="48269"/>
    <lineage>
        <taxon>Eukaryota</taxon>
        <taxon>Metazoa</taxon>
        <taxon>Spiralia</taxon>
        <taxon>Lophotrochozoa</taxon>
        <taxon>Platyhelminthes</taxon>
        <taxon>Trematoda</taxon>
        <taxon>Digenea</taxon>
        <taxon>Strigeidida</taxon>
        <taxon>Schistosomatoidea</taxon>
        <taxon>Schistosomatidae</taxon>
        <taxon>Schistosoma</taxon>
    </lineage>
</organism>
<gene>
    <name evidence="1" type="ORF">SMRZ_LOCUS1091</name>
</gene>
<accession>A0A3P7VPS6</accession>
<dbReference type="AlphaFoldDB" id="A0A3P7VPS6"/>
<keyword evidence="2" id="KW-1185">Reference proteome</keyword>
<name>A0A3P7VPS6_9TREM</name>
<dbReference type="EMBL" id="UZAI01000226">
    <property type="protein sequence ID" value="VDO50170.1"/>
    <property type="molecule type" value="Genomic_DNA"/>
</dbReference>
<proteinExistence type="predicted"/>
<protein>
    <submittedName>
        <fullName evidence="1">Uncharacterized protein</fullName>
    </submittedName>
</protein>
<dbReference type="Proteomes" id="UP000277204">
    <property type="component" value="Unassembled WGS sequence"/>
</dbReference>
<evidence type="ECO:0000313" key="1">
    <source>
        <dbReference type="EMBL" id="VDO50170.1"/>
    </source>
</evidence>